<comment type="cofactor">
    <cofactor evidence="1">
        <name>pyridoxal 5'-phosphate</name>
        <dbReference type="ChEBI" id="CHEBI:597326"/>
    </cofactor>
</comment>
<reference evidence="6 7" key="1">
    <citation type="submission" date="2019-03" db="EMBL/GenBank/DDBJ databases">
        <title>Draft genome sequences of novel Actinobacteria.</title>
        <authorList>
            <person name="Sahin N."/>
            <person name="Ay H."/>
            <person name="Saygin H."/>
        </authorList>
    </citation>
    <scope>NUCLEOTIDE SEQUENCE [LARGE SCALE GENOMIC DNA]</scope>
    <source>
        <strain evidence="6 7">5K138</strain>
    </source>
</reference>
<dbReference type="GO" id="GO:0000271">
    <property type="term" value="P:polysaccharide biosynthetic process"/>
    <property type="evidence" value="ECO:0007669"/>
    <property type="project" value="TreeGrafter"/>
</dbReference>
<dbReference type="AlphaFoldDB" id="A0A4R5D9H4"/>
<dbReference type="EMBL" id="SMKZ01000023">
    <property type="protein sequence ID" value="TDE08570.1"/>
    <property type="molecule type" value="Genomic_DNA"/>
</dbReference>
<dbReference type="GO" id="GO:0008483">
    <property type="term" value="F:transaminase activity"/>
    <property type="evidence" value="ECO:0007669"/>
    <property type="project" value="UniProtKB-KW"/>
</dbReference>
<name>A0A4R5D9H4_9ACTN</name>
<dbReference type="Pfam" id="PF01041">
    <property type="entry name" value="DegT_DnrJ_EryC1"/>
    <property type="match status" value="1"/>
</dbReference>
<dbReference type="Gene3D" id="3.90.1150.10">
    <property type="entry name" value="Aspartate Aminotransferase, domain 1"/>
    <property type="match status" value="1"/>
</dbReference>
<evidence type="ECO:0000313" key="7">
    <source>
        <dbReference type="Proteomes" id="UP000294739"/>
    </source>
</evidence>
<organism evidence="6 7">
    <name type="scientific">Jiangella asiatica</name>
    <dbReference type="NCBI Taxonomy" id="2530372"/>
    <lineage>
        <taxon>Bacteria</taxon>
        <taxon>Bacillati</taxon>
        <taxon>Actinomycetota</taxon>
        <taxon>Actinomycetes</taxon>
        <taxon>Jiangellales</taxon>
        <taxon>Jiangellaceae</taxon>
        <taxon>Jiangella</taxon>
    </lineage>
</organism>
<gene>
    <name evidence="6" type="ORF">E1269_16710</name>
</gene>
<dbReference type="SUPFAM" id="SSF53383">
    <property type="entry name" value="PLP-dependent transferases"/>
    <property type="match status" value="1"/>
</dbReference>
<dbReference type="InterPro" id="IPR015424">
    <property type="entry name" value="PyrdxlP-dep_Trfase"/>
</dbReference>
<proteinExistence type="inferred from homology"/>
<feature type="region of interest" description="Disordered" evidence="5">
    <location>
        <begin position="1"/>
        <end position="21"/>
    </location>
</feature>
<dbReference type="PIRSF" id="PIRSF000390">
    <property type="entry name" value="PLP_StrS"/>
    <property type="match status" value="1"/>
</dbReference>
<dbReference type="PANTHER" id="PTHR30244">
    <property type="entry name" value="TRANSAMINASE"/>
    <property type="match status" value="1"/>
</dbReference>
<evidence type="ECO:0000256" key="2">
    <source>
        <dbReference type="PIRSR" id="PIRSR000390-1"/>
    </source>
</evidence>
<dbReference type="CDD" id="cd00616">
    <property type="entry name" value="AHBA_syn"/>
    <property type="match status" value="1"/>
</dbReference>
<feature type="active site" description="Proton acceptor" evidence="2">
    <location>
        <position position="197"/>
    </location>
</feature>
<comment type="caution">
    <text evidence="6">The sequence shown here is derived from an EMBL/GenBank/DDBJ whole genome shotgun (WGS) entry which is preliminary data.</text>
</comment>
<evidence type="ECO:0000256" key="5">
    <source>
        <dbReference type="SAM" id="MobiDB-lite"/>
    </source>
</evidence>
<dbReference type="InterPro" id="IPR015422">
    <property type="entry name" value="PyrdxlP-dep_Trfase_small"/>
</dbReference>
<dbReference type="InterPro" id="IPR000653">
    <property type="entry name" value="DegT/StrS_aminotransferase"/>
</dbReference>
<keyword evidence="6" id="KW-0808">Transferase</keyword>
<dbReference type="InterPro" id="IPR015421">
    <property type="entry name" value="PyrdxlP-dep_Trfase_major"/>
</dbReference>
<sequence>MTRLAIDGGEPIRRDPWPAWPPPASPEQRELLIQVVDSGRWGATSGPLCDRLAGRFAERHDARHGVVLTNGTLALFVALRAAGVGPGDEVVIPAYTFVACATAVLLAGAVPVVADVDADHLHLSASTVRPAITDRTRAVMVVHLAGSPAPMDELVVLAGERDLAVIEDSAQAHGAAYRGRPVGALGTAATFSFQSSKAMTAGEGGLIVTDDDELAARAWSACNVGRVRGGAWYHHADVGWNLRMTELQAALLLPWLDRLDDEVATREAFAGEVGRNLDAWGGPVRTVPDPPGTTVNSRHLLMLRADSGTDMDRSWILAAMEAEGVPLDAGYPPLGGLPALDGRVRALAAPAARAAARDVFWVRQPHLMAGPEGAADLVAALRRVLGDRRSGTA</sequence>
<evidence type="ECO:0000256" key="3">
    <source>
        <dbReference type="PIRSR" id="PIRSR000390-2"/>
    </source>
</evidence>
<evidence type="ECO:0000256" key="4">
    <source>
        <dbReference type="RuleBase" id="RU004508"/>
    </source>
</evidence>
<keyword evidence="7" id="KW-1185">Reference proteome</keyword>
<dbReference type="PANTHER" id="PTHR30244:SF34">
    <property type="entry name" value="DTDP-4-AMINO-4,6-DIDEOXYGALACTOSE TRANSAMINASE"/>
    <property type="match status" value="1"/>
</dbReference>
<protein>
    <submittedName>
        <fullName evidence="6">DegT/DnrJ/EryC1/StrS family aminotransferase</fullName>
    </submittedName>
</protein>
<keyword evidence="6" id="KW-0032">Aminotransferase</keyword>
<dbReference type="InParanoid" id="A0A4R5D9H4"/>
<dbReference type="RefSeq" id="WP_131896528.1">
    <property type="nucleotide sequence ID" value="NZ_SMKZ01000023.1"/>
</dbReference>
<dbReference type="Proteomes" id="UP000294739">
    <property type="component" value="Unassembled WGS sequence"/>
</dbReference>
<keyword evidence="3 4" id="KW-0663">Pyridoxal phosphate</keyword>
<evidence type="ECO:0000256" key="1">
    <source>
        <dbReference type="ARBA" id="ARBA00001933"/>
    </source>
</evidence>
<dbReference type="GO" id="GO:0030170">
    <property type="term" value="F:pyridoxal phosphate binding"/>
    <property type="evidence" value="ECO:0007669"/>
    <property type="project" value="TreeGrafter"/>
</dbReference>
<accession>A0A4R5D9H4</accession>
<dbReference type="Gene3D" id="3.40.640.10">
    <property type="entry name" value="Type I PLP-dependent aspartate aminotransferase-like (Major domain)"/>
    <property type="match status" value="1"/>
</dbReference>
<comment type="similarity">
    <text evidence="4">Belongs to the DegT/DnrJ/EryC1 family.</text>
</comment>
<dbReference type="OrthoDB" id="9804264at2"/>
<feature type="modified residue" description="N6-(pyridoxal phosphate)lysine" evidence="3">
    <location>
        <position position="197"/>
    </location>
</feature>
<dbReference type="FunCoup" id="A0A4R5D9H4">
    <property type="interactions" value="4"/>
</dbReference>
<evidence type="ECO:0000313" key="6">
    <source>
        <dbReference type="EMBL" id="TDE08570.1"/>
    </source>
</evidence>